<organism evidence="2 3">
    <name type="scientific">Bacillus capparidis</name>
    <dbReference type="NCBI Taxonomy" id="1840411"/>
    <lineage>
        <taxon>Bacteria</taxon>
        <taxon>Bacillati</taxon>
        <taxon>Bacillota</taxon>
        <taxon>Bacilli</taxon>
        <taxon>Bacillales</taxon>
        <taxon>Bacillaceae</taxon>
        <taxon>Bacillus</taxon>
    </lineage>
</organism>
<evidence type="ECO:0000256" key="1">
    <source>
        <dbReference type="SAM" id="MobiDB-lite"/>
    </source>
</evidence>
<gene>
    <name evidence="2" type="ORF">JOC74_003076</name>
</gene>
<proteinExistence type="predicted"/>
<evidence type="ECO:0000313" key="2">
    <source>
        <dbReference type="EMBL" id="MBP1082573.1"/>
    </source>
</evidence>
<dbReference type="EMBL" id="JAFDST010000003">
    <property type="protein sequence ID" value="MBP1082573.1"/>
    <property type="molecule type" value="Genomic_DNA"/>
</dbReference>
<comment type="caution">
    <text evidence="2">The sequence shown here is derived from an EMBL/GenBank/DDBJ whole genome shotgun (WGS) entry which is preliminary data.</text>
</comment>
<evidence type="ECO:0000313" key="3">
    <source>
        <dbReference type="Proteomes" id="UP000674416"/>
    </source>
</evidence>
<name>A0ABS4CYW9_9BACI</name>
<reference evidence="2 3" key="1">
    <citation type="submission" date="2021-01" db="EMBL/GenBank/DDBJ databases">
        <title>Genomic Encyclopedia of Type Strains, Phase IV (KMG-IV): sequencing the most valuable type-strain genomes for metagenomic binning, comparative biology and taxonomic classification.</title>
        <authorList>
            <person name="Goeker M."/>
        </authorList>
    </citation>
    <scope>NUCLEOTIDE SEQUENCE [LARGE SCALE GENOMIC DNA]</scope>
    <source>
        <strain evidence="2 3">DSM 103394</strain>
    </source>
</reference>
<accession>A0ABS4CYW9</accession>
<protein>
    <submittedName>
        <fullName evidence="2">Uncharacterized protein</fullName>
    </submittedName>
</protein>
<dbReference type="Proteomes" id="UP000674416">
    <property type="component" value="Unassembled WGS sequence"/>
</dbReference>
<feature type="region of interest" description="Disordered" evidence="1">
    <location>
        <begin position="25"/>
        <end position="47"/>
    </location>
</feature>
<sequence length="47" mass="5413">MKKFLLQIGYLFEKICLIIGKEKIQRKVPHRGSEGQKEGKDPEKSPS</sequence>
<keyword evidence="3" id="KW-1185">Reference proteome</keyword>
<dbReference type="RefSeq" id="WP_158320330.1">
    <property type="nucleotide sequence ID" value="NZ_JAFDST010000003.1"/>
</dbReference>